<dbReference type="InterPro" id="IPR001279">
    <property type="entry name" value="Metallo-B-lactamas"/>
</dbReference>
<evidence type="ECO:0000256" key="5">
    <source>
        <dbReference type="ARBA" id="ARBA00022692"/>
    </source>
</evidence>
<keyword evidence="18" id="KW-1185">Reference proteome</keyword>
<evidence type="ECO:0000256" key="7">
    <source>
        <dbReference type="ARBA" id="ARBA00022801"/>
    </source>
</evidence>
<evidence type="ECO:0000256" key="15">
    <source>
        <dbReference type="ARBA" id="ARBA00023303"/>
    </source>
</evidence>
<dbReference type="Gene3D" id="3.40.190.10">
    <property type="entry name" value="Periplasmic binding protein-like II"/>
    <property type="match status" value="1"/>
</dbReference>
<keyword evidence="8" id="KW-0862">Zinc</keyword>
<keyword evidence="12" id="KW-0675">Receptor</keyword>
<keyword evidence="15" id="KW-0407">Ion channel</keyword>
<evidence type="ECO:0000256" key="9">
    <source>
        <dbReference type="ARBA" id="ARBA00022989"/>
    </source>
</evidence>
<evidence type="ECO:0000256" key="6">
    <source>
        <dbReference type="ARBA" id="ARBA00022723"/>
    </source>
</evidence>
<evidence type="ECO:0000256" key="13">
    <source>
        <dbReference type="ARBA" id="ARBA00023180"/>
    </source>
</evidence>
<dbReference type="PANTHER" id="PTHR11935">
    <property type="entry name" value="BETA LACTAMASE DOMAIN"/>
    <property type="match status" value="1"/>
</dbReference>
<keyword evidence="5 16" id="KW-0812">Transmembrane</keyword>
<dbReference type="Pfam" id="PF10613">
    <property type="entry name" value="Lig_chan-Glu_bd"/>
    <property type="match status" value="1"/>
</dbReference>
<keyword evidence="6" id="KW-0479">Metal-binding</keyword>
<evidence type="ECO:0000259" key="17">
    <source>
        <dbReference type="SMART" id="SM00849"/>
    </source>
</evidence>
<dbReference type="GO" id="GO:0005739">
    <property type="term" value="C:mitochondrion"/>
    <property type="evidence" value="ECO:0007669"/>
    <property type="project" value="TreeGrafter"/>
</dbReference>
<protein>
    <submittedName>
        <fullName evidence="19">Metallo-beta-lactamase domain-containing protein</fullName>
    </submittedName>
</protein>
<dbReference type="Proteomes" id="UP000887566">
    <property type="component" value="Unplaced"/>
</dbReference>
<dbReference type="PANTHER" id="PTHR11935:SF116">
    <property type="entry name" value="HYDROLASE PNKD-RELATED"/>
    <property type="match status" value="1"/>
</dbReference>
<dbReference type="CDD" id="cd07723">
    <property type="entry name" value="hydroxyacylglutathione_hydrolase_MBL-fold"/>
    <property type="match status" value="1"/>
</dbReference>
<organism evidence="18 19">
    <name type="scientific">Plectus sambesii</name>
    <dbReference type="NCBI Taxonomy" id="2011161"/>
    <lineage>
        <taxon>Eukaryota</taxon>
        <taxon>Metazoa</taxon>
        <taxon>Ecdysozoa</taxon>
        <taxon>Nematoda</taxon>
        <taxon>Chromadorea</taxon>
        <taxon>Plectida</taxon>
        <taxon>Plectina</taxon>
        <taxon>Plectoidea</taxon>
        <taxon>Plectidae</taxon>
        <taxon>Plectus</taxon>
    </lineage>
</organism>
<dbReference type="GO" id="GO:0016020">
    <property type="term" value="C:membrane"/>
    <property type="evidence" value="ECO:0007669"/>
    <property type="project" value="UniProtKB-SubCell"/>
</dbReference>
<proteinExistence type="inferred from homology"/>
<dbReference type="Gene3D" id="3.60.15.10">
    <property type="entry name" value="Ribonuclease Z/Hydroxyacylglutathione hydrolase-like"/>
    <property type="match status" value="1"/>
</dbReference>
<keyword evidence="4" id="KW-0813">Transport</keyword>
<feature type="domain" description="Metallo-beta-lactamase" evidence="17">
    <location>
        <begin position="93"/>
        <end position="256"/>
    </location>
</feature>
<evidence type="ECO:0000256" key="8">
    <source>
        <dbReference type="ARBA" id="ARBA00022833"/>
    </source>
</evidence>
<dbReference type="SUPFAM" id="SSF56281">
    <property type="entry name" value="Metallo-hydrolase/oxidoreductase"/>
    <property type="match status" value="1"/>
</dbReference>
<keyword evidence="13" id="KW-0325">Glycoprotein</keyword>
<dbReference type="InterPro" id="IPR019594">
    <property type="entry name" value="Glu/Gly-bd"/>
</dbReference>
<evidence type="ECO:0000256" key="3">
    <source>
        <dbReference type="ARBA" id="ARBA00006759"/>
    </source>
</evidence>
<dbReference type="GO" id="GO:0015276">
    <property type="term" value="F:ligand-gated monoatomic ion channel activity"/>
    <property type="evidence" value="ECO:0007669"/>
    <property type="project" value="InterPro"/>
</dbReference>
<name>A0A914WIW4_9BILA</name>
<evidence type="ECO:0000256" key="12">
    <source>
        <dbReference type="ARBA" id="ARBA00023170"/>
    </source>
</evidence>
<dbReference type="WBParaSite" id="PSAMB.scaffold3size181960.g465.t1">
    <property type="protein sequence ID" value="PSAMB.scaffold3size181960.g465.t1"/>
    <property type="gene ID" value="PSAMB.scaffold3size181960.g465"/>
</dbReference>
<feature type="transmembrane region" description="Helical" evidence="16">
    <location>
        <begin position="474"/>
        <end position="491"/>
    </location>
</feature>
<dbReference type="AlphaFoldDB" id="A0A914WIW4"/>
<reference evidence="19" key="1">
    <citation type="submission" date="2022-11" db="UniProtKB">
        <authorList>
            <consortium name="WormBaseParasite"/>
        </authorList>
    </citation>
    <scope>IDENTIFICATION</scope>
</reference>
<dbReference type="InterPro" id="IPR035680">
    <property type="entry name" value="Clx_II_MBL"/>
</dbReference>
<dbReference type="GO" id="GO:0016787">
    <property type="term" value="F:hydrolase activity"/>
    <property type="evidence" value="ECO:0007669"/>
    <property type="project" value="UniProtKB-KW"/>
</dbReference>
<evidence type="ECO:0000256" key="4">
    <source>
        <dbReference type="ARBA" id="ARBA00022448"/>
    </source>
</evidence>
<sequence>MFIIIIQLLLALLAVLFLWSVFFTDQFEEGSVMKAGNLGFRIIYSIYTNTRLGSWYTKRKLNEARLKYPLGHSYLKTFTYNHIQILPIAVNQDNYTYLVIDSNTNDAVLIDVSDTETVLATLKANFVQPKAILSTHKHWDHCCGNKEMLRQFPDMKIYGSRIDKPSGVSNRVADGETFSVGSLKFSAHVMPGHTRGHVLFRLFGDSTKDMPDCLFTGDMLFLGGTGKMFECSPKTMLESLERLSEFGDDSLVWPGHEYALDNLQFAKLIDSKNENVASKKAWVKIQREQGQPTCCAFRDEMRRRLRLGYVQVVPPYLYSCGLSKNWRLCRRPGLTIELWRAIGDALNYDFDFVQAPEYGKLLNGKWTGLMGLLTNHSIDATVTFMGMTPERLKVVNYSTPVAAVQPGFVDTRVKRILHEKLLYQVFDPLTFVFLFLSTSIFGLALAYQVHSWADGAWIATAGAFQKMRLKQKTFGNLVSIVGYVFFIYSYSAGFQSQAICPSTLAEERLYNPFLRTSDCSLLRALHIIDEDDPSDAPIAFGLRVTALKMIRKRKDDLAATKP</sequence>
<dbReference type="GO" id="GO:0046872">
    <property type="term" value="F:metal ion binding"/>
    <property type="evidence" value="ECO:0007669"/>
    <property type="project" value="UniProtKB-KW"/>
</dbReference>
<evidence type="ECO:0000256" key="11">
    <source>
        <dbReference type="ARBA" id="ARBA00023136"/>
    </source>
</evidence>
<dbReference type="Pfam" id="PF16123">
    <property type="entry name" value="HAGH_C"/>
    <property type="match status" value="2"/>
</dbReference>
<feature type="transmembrane region" description="Helical" evidence="16">
    <location>
        <begin position="421"/>
        <end position="447"/>
    </location>
</feature>
<keyword evidence="9 16" id="KW-1133">Transmembrane helix</keyword>
<comment type="cofactor">
    <cofactor evidence="1">
        <name>Zn(2+)</name>
        <dbReference type="ChEBI" id="CHEBI:29105"/>
    </cofactor>
</comment>
<comment type="similarity">
    <text evidence="3">Belongs to the metallo-beta-lactamase superfamily. Glyoxalase II family.</text>
</comment>
<keyword evidence="10" id="KW-0406">Ion transport</keyword>
<evidence type="ECO:0000256" key="1">
    <source>
        <dbReference type="ARBA" id="ARBA00001947"/>
    </source>
</evidence>
<evidence type="ECO:0000256" key="10">
    <source>
        <dbReference type="ARBA" id="ARBA00023065"/>
    </source>
</evidence>
<dbReference type="InterPro" id="IPR036866">
    <property type="entry name" value="RibonucZ/Hydroxyglut_hydro"/>
</dbReference>
<dbReference type="SMART" id="SM00849">
    <property type="entry name" value="Lactamase_B"/>
    <property type="match status" value="1"/>
</dbReference>
<accession>A0A914WIW4</accession>
<evidence type="ECO:0000256" key="16">
    <source>
        <dbReference type="SAM" id="Phobius"/>
    </source>
</evidence>
<evidence type="ECO:0000313" key="19">
    <source>
        <dbReference type="WBParaSite" id="PSAMB.scaffold3size181960.g465.t1"/>
    </source>
</evidence>
<dbReference type="Pfam" id="PF00753">
    <property type="entry name" value="Lactamase_B"/>
    <property type="match status" value="1"/>
</dbReference>
<keyword evidence="7" id="KW-0378">Hydrolase</keyword>
<keyword evidence="11 16" id="KW-0472">Membrane</keyword>
<dbReference type="SUPFAM" id="SSF53850">
    <property type="entry name" value="Periplasmic binding protein-like II"/>
    <property type="match status" value="1"/>
</dbReference>
<dbReference type="InterPro" id="IPR032282">
    <property type="entry name" value="HAGH_C"/>
</dbReference>
<evidence type="ECO:0000313" key="18">
    <source>
        <dbReference type="Proteomes" id="UP000887566"/>
    </source>
</evidence>
<comment type="subcellular location">
    <subcellularLocation>
        <location evidence="2">Membrane</location>
        <topology evidence="2">Multi-pass membrane protein</topology>
    </subcellularLocation>
</comment>
<evidence type="ECO:0000256" key="14">
    <source>
        <dbReference type="ARBA" id="ARBA00023286"/>
    </source>
</evidence>
<keyword evidence="14" id="KW-1071">Ligand-gated ion channel</keyword>
<evidence type="ECO:0000256" key="2">
    <source>
        <dbReference type="ARBA" id="ARBA00004141"/>
    </source>
</evidence>